<evidence type="ECO:0000313" key="1">
    <source>
        <dbReference type="EMBL" id="KDN36091.1"/>
    </source>
</evidence>
<dbReference type="Proteomes" id="UP000027361">
    <property type="component" value="Unassembled WGS sequence"/>
</dbReference>
<dbReference type="AlphaFoldDB" id="A0A066V3P2"/>
<gene>
    <name evidence="1" type="ORF">K437DRAFT_63170</name>
</gene>
<sequence>MALAPDDTVTCMAVWVALSSLYYTDPCLENDTFGVRVNKPATTLTRRGVSENRKLPLDPSRPISHIAIPYNFCQNVYSLCYPCLKLNVFMRGTTTEKIPRQQDGFAIMGWSTWLCDIKMVMATYLFDCKRAGIHFSQCQYFCEEFPCSDCIQTRAATRIRITSSPTPKGLFECGLGTPVDLLDTECTKPV</sequence>
<dbReference type="GeneID" id="25267663"/>
<keyword evidence="2" id="KW-1185">Reference proteome</keyword>
<comment type="caution">
    <text evidence="1">The sequence shown here is derived from an EMBL/GenBank/DDBJ whole genome shotgun (WGS) entry which is preliminary data.</text>
</comment>
<protein>
    <submittedName>
        <fullName evidence="1">Uncharacterized protein</fullName>
    </submittedName>
</protein>
<dbReference type="HOGENOM" id="CLU_1428913_0_0_1"/>
<accession>A0A066V3P2</accession>
<reference evidence="1 2" key="1">
    <citation type="submission" date="2014-05" db="EMBL/GenBank/DDBJ databases">
        <title>Draft genome sequence of a rare smut relative, Tilletiaria anomala UBC 951.</title>
        <authorList>
            <consortium name="DOE Joint Genome Institute"/>
            <person name="Toome M."/>
            <person name="Kuo A."/>
            <person name="Henrissat B."/>
            <person name="Lipzen A."/>
            <person name="Tritt A."/>
            <person name="Yoshinaga Y."/>
            <person name="Zane M."/>
            <person name="Barry K."/>
            <person name="Grigoriev I.V."/>
            <person name="Spatafora J.W."/>
            <person name="Aimea M.C."/>
        </authorList>
    </citation>
    <scope>NUCLEOTIDE SEQUENCE [LARGE SCALE GENOMIC DNA]</scope>
    <source>
        <strain evidence="1 2">UBC 951</strain>
    </source>
</reference>
<organism evidence="1 2">
    <name type="scientific">Tilletiaria anomala (strain ATCC 24038 / CBS 436.72 / UBC 951)</name>
    <dbReference type="NCBI Taxonomy" id="1037660"/>
    <lineage>
        <taxon>Eukaryota</taxon>
        <taxon>Fungi</taxon>
        <taxon>Dikarya</taxon>
        <taxon>Basidiomycota</taxon>
        <taxon>Ustilaginomycotina</taxon>
        <taxon>Exobasidiomycetes</taxon>
        <taxon>Georgefischeriales</taxon>
        <taxon>Tilletiariaceae</taxon>
        <taxon>Tilletiaria</taxon>
    </lineage>
</organism>
<dbReference type="EMBL" id="JMSN01000182">
    <property type="protein sequence ID" value="KDN36091.1"/>
    <property type="molecule type" value="Genomic_DNA"/>
</dbReference>
<name>A0A066V3P2_TILAU</name>
<dbReference type="InParanoid" id="A0A066V3P2"/>
<proteinExistence type="predicted"/>
<dbReference type="RefSeq" id="XP_013239940.1">
    <property type="nucleotide sequence ID" value="XM_013384486.1"/>
</dbReference>
<evidence type="ECO:0000313" key="2">
    <source>
        <dbReference type="Proteomes" id="UP000027361"/>
    </source>
</evidence>